<proteinExistence type="predicted"/>
<reference evidence="1 2" key="1">
    <citation type="submission" date="2016-07" db="EMBL/GenBank/DDBJ databases">
        <title>Draft genome of the white-rot fungus Obba rivulosa 3A-2.</title>
        <authorList>
            <consortium name="DOE Joint Genome Institute"/>
            <person name="Miettinen O."/>
            <person name="Riley R."/>
            <person name="Acob R."/>
            <person name="Barry K."/>
            <person name="Cullen D."/>
            <person name="De Vries R."/>
            <person name="Hainaut M."/>
            <person name="Hatakka A."/>
            <person name="Henrissat B."/>
            <person name="Hilden K."/>
            <person name="Kuo R."/>
            <person name="Labutti K."/>
            <person name="Lipzen A."/>
            <person name="Makela M.R."/>
            <person name="Sandor L."/>
            <person name="Spatafora J.W."/>
            <person name="Grigoriev I.V."/>
            <person name="Hibbett D.S."/>
        </authorList>
    </citation>
    <scope>NUCLEOTIDE SEQUENCE [LARGE SCALE GENOMIC DNA]</scope>
    <source>
        <strain evidence="1 2">3A-2</strain>
    </source>
</reference>
<evidence type="ECO:0008006" key="3">
    <source>
        <dbReference type="Google" id="ProtNLM"/>
    </source>
</evidence>
<organism evidence="1 2">
    <name type="scientific">Obba rivulosa</name>
    <dbReference type="NCBI Taxonomy" id="1052685"/>
    <lineage>
        <taxon>Eukaryota</taxon>
        <taxon>Fungi</taxon>
        <taxon>Dikarya</taxon>
        <taxon>Basidiomycota</taxon>
        <taxon>Agaricomycotina</taxon>
        <taxon>Agaricomycetes</taxon>
        <taxon>Polyporales</taxon>
        <taxon>Gelatoporiaceae</taxon>
        <taxon>Obba</taxon>
    </lineage>
</organism>
<dbReference type="AlphaFoldDB" id="A0A8E2DID9"/>
<keyword evidence="2" id="KW-1185">Reference proteome</keyword>
<accession>A0A8E2DID9</accession>
<evidence type="ECO:0000313" key="1">
    <source>
        <dbReference type="EMBL" id="OCH83668.1"/>
    </source>
</evidence>
<gene>
    <name evidence="1" type="ORF">OBBRIDRAFT_523778</name>
</gene>
<sequence length="89" mass="10036">MCKLPVLEMHSRARNDYIIARGHPPPTAPHLPDLPPELLILILSDWDCVSTIACQLTFSLTDDLIPRRSRVSTSSSLRTIAWHATCRFV</sequence>
<protein>
    <recommendedName>
        <fullName evidence="3">F-box domain-containing protein</fullName>
    </recommendedName>
</protein>
<evidence type="ECO:0000313" key="2">
    <source>
        <dbReference type="Proteomes" id="UP000250043"/>
    </source>
</evidence>
<name>A0A8E2DID9_9APHY</name>
<dbReference type="Proteomes" id="UP000250043">
    <property type="component" value="Unassembled WGS sequence"/>
</dbReference>
<dbReference type="EMBL" id="KV722879">
    <property type="protein sequence ID" value="OCH83668.1"/>
    <property type="molecule type" value="Genomic_DNA"/>
</dbReference>